<dbReference type="CDD" id="cd09631">
    <property type="entry name" value="DOMON_DOH"/>
    <property type="match status" value="1"/>
</dbReference>
<dbReference type="PANTHER" id="PTHR46901:SF2">
    <property type="entry name" value="GH04942P"/>
    <property type="match status" value="1"/>
</dbReference>
<dbReference type="AlphaFoldDB" id="A0A9P9YI80"/>
<dbReference type="InterPro" id="IPR045266">
    <property type="entry name" value="DOH_DOMON"/>
</dbReference>
<evidence type="ECO:0000259" key="1">
    <source>
        <dbReference type="PROSITE" id="PS50836"/>
    </source>
</evidence>
<evidence type="ECO:0000313" key="2">
    <source>
        <dbReference type="EMBL" id="KAI8037407.1"/>
    </source>
</evidence>
<gene>
    <name evidence="2" type="ORF">M5D96_009542</name>
</gene>
<dbReference type="Proteomes" id="UP001059596">
    <property type="component" value="Unassembled WGS sequence"/>
</dbReference>
<dbReference type="PANTHER" id="PTHR46901">
    <property type="entry name" value="GH04942P"/>
    <property type="match status" value="1"/>
</dbReference>
<comment type="caution">
    <text evidence="2">The sequence shown here is derived from an EMBL/GenBank/DDBJ whole genome shotgun (WGS) entry which is preliminary data.</text>
</comment>
<reference evidence="2" key="1">
    <citation type="journal article" date="2023" name="Genome Biol. Evol.">
        <title>Long-read-based Genome Assembly of Drosophila gunungcola Reveals Fewer Chemosensory Genes in Flower-breeding Species.</title>
        <authorList>
            <person name="Negi A."/>
            <person name="Liao B.Y."/>
            <person name="Yeh S.D."/>
        </authorList>
    </citation>
    <scope>NUCLEOTIDE SEQUENCE</scope>
    <source>
        <strain evidence="2">Sukarami</strain>
    </source>
</reference>
<proteinExistence type="predicted"/>
<sequence length="132" mass="14764">MDCTDIVIGSARGMASRVGDYYSRDRSTPRTDDFWGGKSNLALGTGFEENGVTTIIFRKKLVADEPTDHTLDDALTHVIWARGQEPKGYVHVPASGLETQPSTLKDFYQPDELKYHGHQMQRGVTQINFFGK</sequence>
<keyword evidence="3" id="KW-1185">Reference proteome</keyword>
<dbReference type="InterPro" id="IPR005018">
    <property type="entry name" value="DOMON_domain"/>
</dbReference>
<name>A0A9P9YI80_9MUSC</name>
<accession>A0A9P9YI80</accession>
<dbReference type="PROSITE" id="PS50836">
    <property type="entry name" value="DOMON"/>
    <property type="match status" value="1"/>
</dbReference>
<evidence type="ECO:0000313" key="3">
    <source>
        <dbReference type="Proteomes" id="UP001059596"/>
    </source>
</evidence>
<protein>
    <recommendedName>
        <fullName evidence="1">DOMON domain-containing protein</fullName>
    </recommendedName>
</protein>
<feature type="domain" description="DOMON" evidence="1">
    <location>
        <begin position="1"/>
        <end position="83"/>
    </location>
</feature>
<dbReference type="Pfam" id="PF03351">
    <property type="entry name" value="DOMON"/>
    <property type="match status" value="1"/>
</dbReference>
<dbReference type="EMBL" id="JAMKOV010000012">
    <property type="protein sequence ID" value="KAI8037407.1"/>
    <property type="molecule type" value="Genomic_DNA"/>
</dbReference>
<organism evidence="2 3">
    <name type="scientific">Drosophila gunungcola</name>
    <name type="common">fruit fly</name>
    <dbReference type="NCBI Taxonomy" id="103775"/>
    <lineage>
        <taxon>Eukaryota</taxon>
        <taxon>Metazoa</taxon>
        <taxon>Ecdysozoa</taxon>
        <taxon>Arthropoda</taxon>
        <taxon>Hexapoda</taxon>
        <taxon>Insecta</taxon>
        <taxon>Pterygota</taxon>
        <taxon>Neoptera</taxon>
        <taxon>Endopterygota</taxon>
        <taxon>Diptera</taxon>
        <taxon>Brachycera</taxon>
        <taxon>Muscomorpha</taxon>
        <taxon>Ephydroidea</taxon>
        <taxon>Drosophilidae</taxon>
        <taxon>Drosophila</taxon>
        <taxon>Sophophora</taxon>
    </lineage>
</organism>